<accession>A0A437MC82</accession>
<dbReference type="InterPro" id="IPR041219">
    <property type="entry name" value="Phage_lysozyme2"/>
</dbReference>
<feature type="compositionally biased region" description="Low complexity" evidence="1">
    <location>
        <begin position="351"/>
        <end position="363"/>
    </location>
</feature>
<feature type="domain" description="Phage tail lysozyme" evidence="2">
    <location>
        <begin position="375"/>
        <end position="512"/>
    </location>
</feature>
<feature type="region of interest" description="Disordered" evidence="1">
    <location>
        <begin position="334"/>
        <end position="374"/>
    </location>
</feature>
<gene>
    <name evidence="3" type="ORF">EOD42_16860</name>
</gene>
<protein>
    <recommendedName>
        <fullName evidence="2">Phage tail lysozyme domain-containing protein</fullName>
    </recommendedName>
</protein>
<reference evidence="3 4" key="1">
    <citation type="submission" date="2019-01" db="EMBL/GenBank/DDBJ databases">
        <authorList>
            <person name="Chen W.-M."/>
        </authorList>
    </citation>
    <scope>NUCLEOTIDE SEQUENCE [LARGE SCALE GENOMIC DNA]</scope>
    <source>
        <strain evidence="3 4">CCP-6</strain>
    </source>
</reference>
<dbReference type="Pfam" id="PF18013">
    <property type="entry name" value="Phage_lysozyme2"/>
    <property type="match status" value="1"/>
</dbReference>
<dbReference type="EMBL" id="SACL01000006">
    <property type="protein sequence ID" value="RVT95254.1"/>
    <property type="molecule type" value="Genomic_DNA"/>
</dbReference>
<evidence type="ECO:0000259" key="2">
    <source>
        <dbReference type="Pfam" id="PF18013"/>
    </source>
</evidence>
<comment type="caution">
    <text evidence="3">The sequence shown here is derived from an EMBL/GenBank/DDBJ whole genome shotgun (WGS) entry which is preliminary data.</text>
</comment>
<organism evidence="3 4">
    <name type="scientific">Rhodovarius crocodyli</name>
    <dbReference type="NCBI Taxonomy" id="1979269"/>
    <lineage>
        <taxon>Bacteria</taxon>
        <taxon>Pseudomonadati</taxon>
        <taxon>Pseudomonadota</taxon>
        <taxon>Alphaproteobacteria</taxon>
        <taxon>Acetobacterales</taxon>
        <taxon>Roseomonadaceae</taxon>
        <taxon>Rhodovarius</taxon>
    </lineage>
</organism>
<dbReference type="RefSeq" id="WP_127788742.1">
    <property type="nucleotide sequence ID" value="NZ_SACL01000006.1"/>
</dbReference>
<feature type="region of interest" description="Disordered" evidence="1">
    <location>
        <begin position="21"/>
        <end position="40"/>
    </location>
</feature>
<keyword evidence="4" id="KW-1185">Reference proteome</keyword>
<dbReference type="Proteomes" id="UP000282957">
    <property type="component" value="Unassembled WGS sequence"/>
</dbReference>
<dbReference type="Gene3D" id="1.10.530.10">
    <property type="match status" value="1"/>
</dbReference>
<dbReference type="OrthoDB" id="7271302at2"/>
<evidence type="ECO:0000313" key="4">
    <source>
        <dbReference type="Proteomes" id="UP000282957"/>
    </source>
</evidence>
<dbReference type="AlphaFoldDB" id="A0A437MC82"/>
<sequence>MASIIDALVVTLNLDPKGFKQGEREAGQAQRRMREDATRTQKEIEEVGKRVTQSLNTARNAAIGLFAVFIGGRGISSFVRETSEGSAALGRLSRDLGITTERLSAWEGVSRRVGNTANEVTGAFQNIQDRIQQARLLNNPGAVAGFMNARIALADGPNGERPRTTEAIYEDVLRYIARAPRAERLTRAQSMGFGQETVNLALAPNRAQMMREEAPNQISRQQVENATRLREALIQLDRAVASTARQILDALSPAITALLTKVREFVQYLGGDQFVPYLNQARDGIKRFADYLMSDEFFNDLKSLKDSFGELAQLIVRVLRFLRLIPDPDLTPEEQAAEEARLPRGITGQLPGAAGTTAPAGARPEPPRPGATTDRQRQAYDYFISRGWTPAQAAGIVGHLTGESGADLDTNAFNPAGGGRGAMGIGQWRGQRIAEFERQYGRTPQGAPLEMQLAFVDWELRNTERAQGDALRATTDPREAADLIFRRYGRPGAEDRTGPRRQSNALGIYQQFNRPVAPPVPDPALMDSTRPGAAVQNKMWGGSSVSNETAINGPITVNTQATDANGIARDIGAALKRHAFVDQVTLGLA</sequence>
<evidence type="ECO:0000256" key="1">
    <source>
        <dbReference type="SAM" id="MobiDB-lite"/>
    </source>
</evidence>
<name>A0A437MC82_9PROT</name>
<proteinExistence type="predicted"/>
<evidence type="ECO:0000313" key="3">
    <source>
        <dbReference type="EMBL" id="RVT95254.1"/>
    </source>
</evidence>